<dbReference type="InterPro" id="IPR039629">
    <property type="entry name" value="R3HDM4"/>
</dbReference>
<dbReference type="SUPFAM" id="SSF82708">
    <property type="entry name" value="R3H domain"/>
    <property type="match status" value="1"/>
</dbReference>
<dbReference type="PANTHER" id="PTHR32019:SF2">
    <property type="entry name" value="R3H DOMAIN-CONTAINING PROTEIN 4"/>
    <property type="match status" value="1"/>
</dbReference>
<name>A0A1I7RPM5_BURXY</name>
<dbReference type="EMBL" id="CAJFCV020000002">
    <property type="protein sequence ID" value="CAG9096297.1"/>
    <property type="molecule type" value="Genomic_DNA"/>
</dbReference>
<dbReference type="WBParaSite" id="BXY_0266600.1">
    <property type="protein sequence ID" value="BXY_0266600.1"/>
    <property type="gene ID" value="BXY_0266600"/>
</dbReference>
<dbReference type="Pfam" id="PF13902">
    <property type="entry name" value="R3H-assoc"/>
    <property type="match status" value="1"/>
</dbReference>
<sequence length="312" mass="35889">MGILPPNDRRQPPSRRIEDAVQITYDDYTFDDSDAEDEVVVIIDRPVSDSDSDSGVPNGLADRNTRRKDKFMARKAVREARKSMNLGTVDGINIKRNMGARKWRRVESARILSSFTDAGDICFDCSDLVPEHLSAFARILQDQECMKAWNNFIEKDEAEQNEYLAQLDKENDLDESFDRLSLDSDVHVEHDARKHHPAYSTSMAFHQLDRRFRDALSKRHVPIDLIDKLEGNLRTQFQEDPSVIWTDTCDSSFRRFYIHAVAQYLKLKSKSSQGKGRLKETQVFSTDQTFSPPDTKLVSLIRSIRNASRQIS</sequence>
<feature type="region of interest" description="Disordered" evidence="1">
    <location>
        <begin position="46"/>
        <end position="67"/>
    </location>
</feature>
<dbReference type="InterPro" id="IPR025952">
    <property type="entry name" value="R3H-assoc_dom"/>
</dbReference>
<evidence type="ECO:0000313" key="6">
    <source>
        <dbReference type="WBParaSite" id="BXY_0266600.1"/>
    </source>
</evidence>
<dbReference type="EMBL" id="CAJFDI010000002">
    <property type="protein sequence ID" value="CAD5215031.1"/>
    <property type="molecule type" value="Genomic_DNA"/>
</dbReference>
<evidence type="ECO:0000313" key="3">
    <source>
        <dbReference type="EMBL" id="CAD5215031.1"/>
    </source>
</evidence>
<evidence type="ECO:0000259" key="2">
    <source>
        <dbReference type="Pfam" id="PF13902"/>
    </source>
</evidence>
<feature type="domain" description="R3H-associated N-terminal" evidence="2">
    <location>
        <begin position="93"/>
        <end position="217"/>
    </location>
</feature>
<dbReference type="eggNOG" id="KOG1478">
    <property type="taxonomic scope" value="Eukaryota"/>
</dbReference>
<dbReference type="AlphaFoldDB" id="A0A1I7RPM5"/>
<protein>
    <submittedName>
        <fullName evidence="3">(pine wood nematode) hypothetical protein</fullName>
    </submittedName>
    <submittedName>
        <fullName evidence="6">R3H-assoc domain-containing protein</fullName>
    </submittedName>
</protein>
<reference evidence="6" key="1">
    <citation type="submission" date="2016-11" db="UniProtKB">
        <authorList>
            <consortium name="WormBaseParasite"/>
        </authorList>
    </citation>
    <scope>IDENTIFICATION</scope>
</reference>
<dbReference type="SMR" id="A0A1I7RPM5"/>
<proteinExistence type="predicted"/>
<gene>
    <name evidence="3" type="ORF">BXYJ_LOCUS3826</name>
</gene>
<evidence type="ECO:0000313" key="4">
    <source>
        <dbReference type="Proteomes" id="UP000095284"/>
    </source>
</evidence>
<dbReference type="OrthoDB" id="75169at2759"/>
<dbReference type="PANTHER" id="PTHR32019">
    <property type="entry name" value="R3H DOMAIN-CONTAINING PROTEIN 4"/>
    <property type="match status" value="1"/>
</dbReference>
<dbReference type="Proteomes" id="UP000582659">
    <property type="component" value="Unassembled WGS sequence"/>
</dbReference>
<dbReference type="Proteomes" id="UP000659654">
    <property type="component" value="Unassembled WGS sequence"/>
</dbReference>
<evidence type="ECO:0000313" key="5">
    <source>
        <dbReference type="Proteomes" id="UP000659654"/>
    </source>
</evidence>
<accession>A0A1I7RPM5</accession>
<reference evidence="3" key="2">
    <citation type="submission" date="2020-09" db="EMBL/GenBank/DDBJ databases">
        <authorList>
            <person name="Kikuchi T."/>
        </authorList>
    </citation>
    <scope>NUCLEOTIDE SEQUENCE</scope>
    <source>
        <strain evidence="3">Ka4C1</strain>
    </source>
</reference>
<dbReference type="Proteomes" id="UP000095284">
    <property type="component" value="Unplaced"/>
</dbReference>
<dbReference type="InterPro" id="IPR036867">
    <property type="entry name" value="R3H_dom_sf"/>
</dbReference>
<keyword evidence="5" id="KW-1185">Reference proteome</keyword>
<organism evidence="4 6">
    <name type="scientific">Bursaphelenchus xylophilus</name>
    <name type="common">Pinewood nematode worm</name>
    <name type="synonym">Aphelenchoides xylophilus</name>
    <dbReference type="NCBI Taxonomy" id="6326"/>
    <lineage>
        <taxon>Eukaryota</taxon>
        <taxon>Metazoa</taxon>
        <taxon>Ecdysozoa</taxon>
        <taxon>Nematoda</taxon>
        <taxon>Chromadorea</taxon>
        <taxon>Rhabditida</taxon>
        <taxon>Tylenchina</taxon>
        <taxon>Tylenchomorpha</taxon>
        <taxon>Aphelenchoidea</taxon>
        <taxon>Aphelenchoididae</taxon>
        <taxon>Bursaphelenchus</taxon>
    </lineage>
</organism>
<evidence type="ECO:0000256" key="1">
    <source>
        <dbReference type="SAM" id="MobiDB-lite"/>
    </source>
</evidence>
<dbReference type="GO" id="GO:0003676">
    <property type="term" value="F:nucleic acid binding"/>
    <property type="evidence" value="ECO:0007669"/>
    <property type="project" value="InterPro"/>
</dbReference>